<name>A0AAU0MJY3_9MICO</name>
<keyword evidence="2" id="KW-0012">Acyltransferase</keyword>
<keyword evidence="2" id="KW-0808">Transferase</keyword>
<sequence>MTVSLHHAPVSGIDPVLLYRMLQLRVEVFVVEQDAAYPDLDGRDVEPGAELVWAQRGDDVVATLRVLREPGAMRIGRVVAHPSVRGTDAAARTMASGVALCESFAPHLPIEIDAQSALAGWYRRFGFEVSGEQFVEDGIPHLPMTRPAAG</sequence>
<feature type="domain" description="N-acetyltransferase" evidence="1">
    <location>
        <begin position="8"/>
        <end position="149"/>
    </location>
</feature>
<dbReference type="GO" id="GO:0016747">
    <property type="term" value="F:acyltransferase activity, transferring groups other than amino-acyl groups"/>
    <property type="evidence" value="ECO:0007669"/>
    <property type="project" value="InterPro"/>
</dbReference>
<dbReference type="Proteomes" id="UP001329313">
    <property type="component" value="Chromosome"/>
</dbReference>
<dbReference type="InterPro" id="IPR000182">
    <property type="entry name" value="GNAT_dom"/>
</dbReference>
<dbReference type="Gene3D" id="3.40.630.30">
    <property type="match status" value="1"/>
</dbReference>
<evidence type="ECO:0000313" key="3">
    <source>
        <dbReference type="Proteomes" id="UP001329313"/>
    </source>
</evidence>
<gene>
    <name evidence="2" type="ORF">RYJ27_04145</name>
</gene>
<dbReference type="SUPFAM" id="SSF55729">
    <property type="entry name" value="Acyl-CoA N-acyltransferases (Nat)"/>
    <property type="match status" value="1"/>
</dbReference>
<dbReference type="RefSeq" id="WP_330171487.1">
    <property type="nucleotide sequence ID" value="NZ_CP137080.1"/>
</dbReference>
<evidence type="ECO:0000259" key="1">
    <source>
        <dbReference type="PROSITE" id="PS51186"/>
    </source>
</evidence>
<evidence type="ECO:0000313" key="2">
    <source>
        <dbReference type="EMBL" id="WOQ70406.1"/>
    </source>
</evidence>
<dbReference type="AlphaFoldDB" id="A0AAU0MJY3"/>
<proteinExistence type="predicted"/>
<dbReference type="EMBL" id="CP137080">
    <property type="protein sequence ID" value="WOQ70406.1"/>
    <property type="molecule type" value="Genomic_DNA"/>
</dbReference>
<dbReference type="KEGG" id="mliy:RYJ27_04145"/>
<dbReference type="EC" id="2.3.1.-" evidence="2"/>
<protein>
    <submittedName>
        <fullName evidence="2">GNAT family N-acetyltransferase</fullName>
        <ecNumber evidence="2">2.3.1.-</ecNumber>
    </submittedName>
</protein>
<reference evidence="2 3" key="1">
    <citation type="submission" date="2023-10" db="EMBL/GenBank/DDBJ databases">
        <title>Y20.</title>
        <authorList>
            <person name="Zhang G."/>
            <person name="Ding Y."/>
        </authorList>
    </citation>
    <scope>NUCLEOTIDE SEQUENCE [LARGE SCALE GENOMIC DNA]</scope>
    <source>
        <strain evidence="2 3">Y20</strain>
    </source>
</reference>
<keyword evidence="3" id="KW-1185">Reference proteome</keyword>
<dbReference type="InterPro" id="IPR016181">
    <property type="entry name" value="Acyl_CoA_acyltransferase"/>
</dbReference>
<accession>A0AAU0MJY3</accession>
<dbReference type="Pfam" id="PF13673">
    <property type="entry name" value="Acetyltransf_10"/>
    <property type="match status" value="1"/>
</dbReference>
<organism evidence="2 3">
    <name type="scientific">Microbacterium limosum</name>
    <dbReference type="NCBI Taxonomy" id="3079935"/>
    <lineage>
        <taxon>Bacteria</taxon>
        <taxon>Bacillati</taxon>
        <taxon>Actinomycetota</taxon>
        <taxon>Actinomycetes</taxon>
        <taxon>Micrococcales</taxon>
        <taxon>Microbacteriaceae</taxon>
        <taxon>Microbacterium</taxon>
    </lineage>
</organism>
<dbReference type="PROSITE" id="PS51186">
    <property type="entry name" value="GNAT"/>
    <property type="match status" value="1"/>
</dbReference>